<feature type="signal peptide" evidence="10">
    <location>
        <begin position="1"/>
        <end position="34"/>
    </location>
</feature>
<dbReference type="GO" id="GO:0009279">
    <property type="term" value="C:cell outer membrane"/>
    <property type="evidence" value="ECO:0007669"/>
    <property type="project" value="UniProtKB-SubCell"/>
</dbReference>
<comment type="similarity">
    <text evidence="8 9">Belongs to the TonB-dependent receptor family.</text>
</comment>
<comment type="caution">
    <text evidence="13">The sequence shown here is derived from an EMBL/GenBank/DDBJ whole genome shotgun (WGS) entry which is preliminary data.</text>
</comment>
<evidence type="ECO:0000259" key="12">
    <source>
        <dbReference type="Pfam" id="PF07715"/>
    </source>
</evidence>
<dbReference type="SUPFAM" id="SSF56935">
    <property type="entry name" value="Porins"/>
    <property type="match status" value="1"/>
</dbReference>
<dbReference type="Proteomes" id="UP000591735">
    <property type="component" value="Unassembled WGS sequence"/>
</dbReference>
<keyword evidence="2 8" id="KW-0813">Transport</keyword>
<keyword evidence="6 8" id="KW-0472">Membrane</keyword>
<keyword evidence="5 9" id="KW-0798">TonB box</keyword>
<dbReference type="GO" id="GO:0015344">
    <property type="term" value="F:siderophore uptake transmembrane transporter activity"/>
    <property type="evidence" value="ECO:0007669"/>
    <property type="project" value="TreeGrafter"/>
</dbReference>
<proteinExistence type="inferred from homology"/>
<dbReference type="RefSeq" id="WP_183700354.1">
    <property type="nucleotide sequence ID" value="NZ_JACHFE010000002.1"/>
</dbReference>
<evidence type="ECO:0000259" key="11">
    <source>
        <dbReference type="Pfam" id="PF00593"/>
    </source>
</evidence>
<keyword evidence="7 8" id="KW-0998">Cell outer membrane</keyword>
<sequence>MTTQPRPKDQPASRLLPVLIAGALASVTSSPATAEIDAPEFDASIVGFDEPVPEVLTTTRLRQPKTRVPGSTTVIDGSMIRDLGIKNLYEVFRLVPGMTVNFVGSHQPVVTYHGTSHYEQRRMQVLVDGRTAHRATLSDMDWESMPVPLEMIERIEVARGPNSAAYGINAFLGTINIITRDPADTDGGEVYVSRGSRGYQRTFGAVGNSGDTLDWRVTMENRRFDGFDTKRDGTEFRDGHNLNFFTWDSRTDLGTEANLELRAGLVDGTNRQDGDKNGELWPVEHPDLELRDYYLQSRLNYHLSPDHFFHVQVAVENFRREQQYRIAAGNSAANCLKAGDALFDPGAGCFISADPLDDQPAIYTDLNGDYEDTRLELEVQDTLVLSEDLKLVSGAGFRKDTLRSETYFNGRVDNYQSRYFGNLEYSPVNWLTFNAGGNWERSSTTGESYFSPRVASNFIINDRQAVRFVYSEAVRTPDPFEQDPDYGYTLRNVTPDVHSTLEGYRVTMADINPDLSQTTLGEDLDEENIRSYEISYFGQFQISDALLHLEVRGFRDELRDMIGGVIQLQNWTLDNNLAADQQGFELEAALEYPATTLRASYAYLDQDTWYTGAPILDENGNVDTGAQRERADLLERMSVTHSGSLAVIRQLPWDVTVSSAFYWADQFMRLDEQFERIDARISKQFFGPSYSAELAFTLQHYLNRNPELGRDDNIDHHNQFFMEAALRF</sequence>
<dbReference type="InterPro" id="IPR039426">
    <property type="entry name" value="TonB-dep_rcpt-like"/>
</dbReference>
<reference evidence="13 14" key="1">
    <citation type="submission" date="2020-08" db="EMBL/GenBank/DDBJ databases">
        <title>Genomic Encyclopedia of Type Strains, Phase IV (KMG-IV): sequencing the most valuable type-strain genomes for metagenomic binning, comparative biology and taxonomic classification.</title>
        <authorList>
            <person name="Goeker M."/>
        </authorList>
    </citation>
    <scope>NUCLEOTIDE SEQUENCE [LARGE SCALE GENOMIC DNA]</scope>
    <source>
        <strain evidence="13 14">DSM 22359</strain>
    </source>
</reference>
<evidence type="ECO:0000256" key="10">
    <source>
        <dbReference type="SAM" id="SignalP"/>
    </source>
</evidence>
<dbReference type="InterPro" id="IPR037066">
    <property type="entry name" value="Plug_dom_sf"/>
</dbReference>
<organism evidence="13 14">
    <name type="scientific">Marinobacter oulmenensis</name>
    <dbReference type="NCBI Taxonomy" id="643747"/>
    <lineage>
        <taxon>Bacteria</taxon>
        <taxon>Pseudomonadati</taxon>
        <taxon>Pseudomonadota</taxon>
        <taxon>Gammaproteobacteria</taxon>
        <taxon>Pseudomonadales</taxon>
        <taxon>Marinobacteraceae</taxon>
        <taxon>Marinobacter</taxon>
    </lineage>
</organism>
<keyword evidence="4 8" id="KW-0812">Transmembrane</keyword>
<dbReference type="InterPro" id="IPR012910">
    <property type="entry name" value="Plug_dom"/>
</dbReference>
<keyword evidence="13" id="KW-0675">Receptor</keyword>
<dbReference type="AlphaFoldDB" id="A0A840U6D2"/>
<dbReference type="PANTHER" id="PTHR30069:SF27">
    <property type="entry name" value="BLL4766 PROTEIN"/>
    <property type="match status" value="1"/>
</dbReference>
<feature type="domain" description="TonB-dependent receptor plug" evidence="12">
    <location>
        <begin position="65"/>
        <end position="173"/>
    </location>
</feature>
<dbReference type="EMBL" id="JACHFE010000002">
    <property type="protein sequence ID" value="MBB5320502.1"/>
    <property type="molecule type" value="Genomic_DNA"/>
</dbReference>
<feature type="domain" description="TonB-dependent receptor-like beta-barrel" evidence="11">
    <location>
        <begin position="227"/>
        <end position="614"/>
    </location>
</feature>
<evidence type="ECO:0000256" key="7">
    <source>
        <dbReference type="ARBA" id="ARBA00023237"/>
    </source>
</evidence>
<evidence type="ECO:0000256" key="6">
    <source>
        <dbReference type="ARBA" id="ARBA00023136"/>
    </source>
</evidence>
<dbReference type="PROSITE" id="PS52016">
    <property type="entry name" value="TONB_DEPENDENT_REC_3"/>
    <property type="match status" value="1"/>
</dbReference>
<dbReference type="GO" id="GO:0044718">
    <property type="term" value="P:siderophore transmembrane transport"/>
    <property type="evidence" value="ECO:0007669"/>
    <property type="project" value="TreeGrafter"/>
</dbReference>
<evidence type="ECO:0000256" key="3">
    <source>
        <dbReference type="ARBA" id="ARBA00022452"/>
    </source>
</evidence>
<evidence type="ECO:0000256" key="9">
    <source>
        <dbReference type="RuleBase" id="RU003357"/>
    </source>
</evidence>
<name>A0A840U6D2_9GAMM</name>
<evidence type="ECO:0000256" key="8">
    <source>
        <dbReference type="PROSITE-ProRule" id="PRU01360"/>
    </source>
</evidence>
<dbReference type="InterPro" id="IPR036942">
    <property type="entry name" value="Beta-barrel_TonB_sf"/>
</dbReference>
<feature type="chain" id="PRO_5032842345" evidence="10">
    <location>
        <begin position="35"/>
        <end position="728"/>
    </location>
</feature>
<evidence type="ECO:0000256" key="5">
    <source>
        <dbReference type="ARBA" id="ARBA00023077"/>
    </source>
</evidence>
<evidence type="ECO:0000256" key="4">
    <source>
        <dbReference type="ARBA" id="ARBA00022692"/>
    </source>
</evidence>
<keyword evidence="10" id="KW-0732">Signal</keyword>
<keyword evidence="3 8" id="KW-1134">Transmembrane beta strand</keyword>
<evidence type="ECO:0000256" key="1">
    <source>
        <dbReference type="ARBA" id="ARBA00004571"/>
    </source>
</evidence>
<dbReference type="Gene3D" id="2.40.170.20">
    <property type="entry name" value="TonB-dependent receptor, beta-barrel domain"/>
    <property type="match status" value="1"/>
</dbReference>
<accession>A0A840U6D2</accession>
<dbReference type="InterPro" id="IPR000531">
    <property type="entry name" value="Beta-barrel_TonB"/>
</dbReference>
<evidence type="ECO:0000313" key="13">
    <source>
        <dbReference type="EMBL" id="MBB5320502.1"/>
    </source>
</evidence>
<evidence type="ECO:0000256" key="2">
    <source>
        <dbReference type="ARBA" id="ARBA00022448"/>
    </source>
</evidence>
<dbReference type="Pfam" id="PF07715">
    <property type="entry name" value="Plug"/>
    <property type="match status" value="1"/>
</dbReference>
<dbReference type="PANTHER" id="PTHR30069">
    <property type="entry name" value="TONB-DEPENDENT OUTER MEMBRANE RECEPTOR"/>
    <property type="match status" value="1"/>
</dbReference>
<dbReference type="Gene3D" id="2.170.130.10">
    <property type="entry name" value="TonB-dependent receptor, plug domain"/>
    <property type="match status" value="1"/>
</dbReference>
<keyword evidence="14" id="KW-1185">Reference proteome</keyword>
<evidence type="ECO:0000313" key="14">
    <source>
        <dbReference type="Proteomes" id="UP000591735"/>
    </source>
</evidence>
<protein>
    <submittedName>
        <fullName evidence="13">Iron complex outermembrane receptor protein</fullName>
    </submittedName>
</protein>
<comment type="subcellular location">
    <subcellularLocation>
        <location evidence="1 8">Cell outer membrane</location>
        <topology evidence="1 8">Multi-pass membrane protein</topology>
    </subcellularLocation>
</comment>
<dbReference type="Pfam" id="PF00593">
    <property type="entry name" value="TonB_dep_Rec_b-barrel"/>
    <property type="match status" value="1"/>
</dbReference>
<gene>
    <name evidence="13" type="ORF">HNR38_000974</name>
</gene>